<dbReference type="InterPro" id="IPR029058">
    <property type="entry name" value="AB_hydrolase_fold"/>
</dbReference>
<keyword evidence="4" id="KW-0472">Membrane</keyword>
<dbReference type="STRING" id="1072389.K1WT21"/>
<dbReference type="HOGENOM" id="CLU_036503_0_0_1"/>
<keyword evidence="5" id="KW-0539">Nucleus</keyword>
<dbReference type="Proteomes" id="UP000006753">
    <property type="component" value="Unassembled WGS sequence"/>
</dbReference>
<dbReference type="SUPFAM" id="SSF53474">
    <property type="entry name" value="alpha/beta-Hydrolases"/>
    <property type="match status" value="1"/>
</dbReference>
<reference evidence="7 8" key="1">
    <citation type="journal article" date="2012" name="BMC Genomics">
        <title>Sequencing the genome of Marssonina brunnea reveals fungus-poplar co-evolution.</title>
        <authorList>
            <person name="Zhu S."/>
            <person name="Cao Y.-Z."/>
            <person name="Jiang C."/>
            <person name="Tan B.-Y."/>
            <person name="Wang Z."/>
            <person name="Feng S."/>
            <person name="Zhang L."/>
            <person name="Su X.-H."/>
            <person name="Brejova B."/>
            <person name="Vinar T."/>
            <person name="Xu M."/>
            <person name="Wang M.-X."/>
            <person name="Zhang S.-G."/>
            <person name="Huang M.-R."/>
            <person name="Wu R."/>
            <person name="Zhou Y."/>
        </authorList>
    </citation>
    <scope>NUCLEOTIDE SEQUENCE [LARGE SCALE GENOMIC DNA]</scope>
    <source>
        <strain evidence="7 8">MB_m1</strain>
    </source>
</reference>
<evidence type="ECO:0000256" key="1">
    <source>
        <dbReference type="ARBA" id="ARBA00007387"/>
    </source>
</evidence>
<evidence type="ECO:0000256" key="5">
    <source>
        <dbReference type="ARBA" id="ARBA00023242"/>
    </source>
</evidence>
<evidence type="ECO:0000256" key="3">
    <source>
        <dbReference type="ARBA" id="ARBA00022989"/>
    </source>
</evidence>
<dbReference type="GeneID" id="18757412"/>
<dbReference type="InParanoid" id="K1WT21"/>
<keyword evidence="3" id="KW-1133">Transmembrane helix</keyword>
<dbReference type="GO" id="GO:0005640">
    <property type="term" value="C:nuclear outer membrane"/>
    <property type="evidence" value="ECO:0007669"/>
    <property type="project" value="UniProtKB-SubCell"/>
</dbReference>
<protein>
    <submittedName>
        <fullName evidence="7">Indole-diterpene biosynthesis protein PaxU</fullName>
    </submittedName>
</protein>
<dbReference type="eggNOG" id="KOG2521">
    <property type="taxonomic scope" value="Eukaryota"/>
</dbReference>
<keyword evidence="8" id="KW-1185">Reference proteome</keyword>
<dbReference type="OrthoDB" id="77878at2759"/>
<comment type="subcellular location">
    <subcellularLocation>
        <location evidence="6">Nucleus outer membrane</location>
        <topology evidence="6">Single-pass membrane protein</topology>
    </subcellularLocation>
</comment>
<dbReference type="InterPro" id="IPR008547">
    <property type="entry name" value="DUF829_TMEM53"/>
</dbReference>
<keyword evidence="2" id="KW-0812">Transmembrane</keyword>
<dbReference type="OMA" id="MDSCPGY"/>
<gene>
    <name evidence="7" type="ORF">MBM_01477</name>
</gene>
<evidence type="ECO:0000313" key="8">
    <source>
        <dbReference type="Proteomes" id="UP000006753"/>
    </source>
</evidence>
<evidence type="ECO:0000256" key="4">
    <source>
        <dbReference type="ARBA" id="ARBA00023136"/>
    </source>
</evidence>
<name>K1WT21_MARBU</name>
<dbReference type="Pfam" id="PF05705">
    <property type="entry name" value="DUF829"/>
    <property type="match status" value="1"/>
</dbReference>
<accession>K1WT21</accession>
<organism evidence="7 8">
    <name type="scientific">Marssonina brunnea f. sp. multigermtubi (strain MB_m1)</name>
    <name type="common">Marssonina leaf spot fungus</name>
    <dbReference type="NCBI Taxonomy" id="1072389"/>
    <lineage>
        <taxon>Eukaryota</taxon>
        <taxon>Fungi</taxon>
        <taxon>Dikarya</taxon>
        <taxon>Ascomycota</taxon>
        <taxon>Pezizomycotina</taxon>
        <taxon>Leotiomycetes</taxon>
        <taxon>Helotiales</taxon>
        <taxon>Drepanopezizaceae</taxon>
        <taxon>Drepanopeziza</taxon>
    </lineage>
</organism>
<dbReference type="AlphaFoldDB" id="K1WT21"/>
<comment type="similarity">
    <text evidence="1">Belongs to the TMEM53 family.</text>
</comment>
<evidence type="ECO:0000256" key="2">
    <source>
        <dbReference type="ARBA" id="ARBA00022692"/>
    </source>
</evidence>
<dbReference type="EMBL" id="JH921429">
    <property type="protein sequence ID" value="EKD20795.1"/>
    <property type="molecule type" value="Genomic_DNA"/>
</dbReference>
<evidence type="ECO:0000313" key="7">
    <source>
        <dbReference type="EMBL" id="EKD20795.1"/>
    </source>
</evidence>
<sequence length="282" mass="31098">MATSARTSSGLEHFTRVNESMWINKPTSTPTSTYPSPSSAPDLILLAGWMGASPRLLSKYTAGYEKLYPSARILAITTTACDAVFQSQSSNVARIEPAIDTLLSLPPEAKLLVHCFSNGGAWRTCTIAKAYREKMGRSLPVTAMVLDSTPGRERYETTIRAFSVSLPKNIILNTLAAVLLRIGYGVLRIAAWLSGKTDFIAELREDLNNKDLFDVDSSRLYVYSDTDLMVDWRFVEEHIAEAKSLGYAVQGDRFIGSAHCGHLLQDSERYWGGVTSSWETAL</sequence>
<dbReference type="KEGG" id="mbe:MBM_01477"/>
<dbReference type="PANTHER" id="PTHR12265:SF30">
    <property type="entry name" value="TRANSMEMBRANE PROTEIN 53"/>
    <property type="match status" value="1"/>
</dbReference>
<evidence type="ECO:0000256" key="6">
    <source>
        <dbReference type="ARBA" id="ARBA00034303"/>
    </source>
</evidence>
<proteinExistence type="inferred from homology"/>
<dbReference type="PANTHER" id="PTHR12265">
    <property type="entry name" value="TRANSMEMBRANE PROTEIN 53"/>
    <property type="match status" value="1"/>
</dbReference>